<feature type="compositionally biased region" description="Pro residues" evidence="4">
    <location>
        <begin position="858"/>
        <end position="881"/>
    </location>
</feature>
<dbReference type="PANTHER" id="PTHR12338">
    <property type="entry name" value="AUTOTRANSPORTER"/>
    <property type="match status" value="1"/>
</dbReference>
<dbReference type="Gene3D" id="2.160.20.10">
    <property type="entry name" value="Single-stranded right-handed beta-helix, Pectin lyase-like"/>
    <property type="match status" value="1"/>
</dbReference>
<keyword evidence="7" id="KW-1185">Reference proteome</keyword>
<dbReference type="Gene3D" id="2.160.20.110">
    <property type="match status" value="2"/>
</dbReference>
<gene>
    <name evidence="6" type="ordered locus">Suden_1008</name>
</gene>
<comment type="subcellular location">
    <subcellularLocation>
        <location evidence="1">Secreted</location>
    </subcellularLocation>
</comment>
<dbReference type="GO" id="GO:0005576">
    <property type="term" value="C:extracellular region"/>
    <property type="evidence" value="ECO:0007669"/>
    <property type="project" value="UniProtKB-SubCell"/>
</dbReference>
<dbReference type="InterPro" id="IPR011493">
    <property type="entry name" value="GLUG"/>
</dbReference>
<evidence type="ECO:0000256" key="4">
    <source>
        <dbReference type="SAM" id="MobiDB-lite"/>
    </source>
</evidence>
<dbReference type="EMBL" id="CP000153">
    <property type="protein sequence ID" value="ABB44286.1"/>
    <property type="molecule type" value="Genomic_DNA"/>
</dbReference>
<dbReference type="AlphaFoldDB" id="Q30RU5"/>
<evidence type="ECO:0000256" key="2">
    <source>
        <dbReference type="ARBA" id="ARBA00022525"/>
    </source>
</evidence>
<dbReference type="InterPro" id="IPR050909">
    <property type="entry name" value="Bact_Autotransporter_VF"/>
</dbReference>
<dbReference type="PANTHER" id="PTHR12338:SF8">
    <property type="entry name" value="HEME_HEMOPEXIN-BINDING PROTEIN"/>
    <property type="match status" value="1"/>
</dbReference>
<keyword evidence="3" id="KW-0732">Signal</keyword>
<dbReference type="Proteomes" id="UP000002714">
    <property type="component" value="Chromosome"/>
</dbReference>
<evidence type="ECO:0000256" key="1">
    <source>
        <dbReference type="ARBA" id="ARBA00004613"/>
    </source>
</evidence>
<evidence type="ECO:0000313" key="7">
    <source>
        <dbReference type="Proteomes" id="UP000002714"/>
    </source>
</evidence>
<dbReference type="SUPFAM" id="SSF51126">
    <property type="entry name" value="Pectin lyase-like"/>
    <property type="match status" value="1"/>
</dbReference>
<dbReference type="KEGG" id="tdn:Suden_1008"/>
<feature type="domain" description="GLUG" evidence="5">
    <location>
        <begin position="437"/>
        <end position="460"/>
    </location>
</feature>
<dbReference type="OrthoDB" id="468094at2"/>
<dbReference type="InterPro" id="IPR012334">
    <property type="entry name" value="Pectin_lyas_fold"/>
</dbReference>
<dbReference type="Pfam" id="PF07581">
    <property type="entry name" value="Glug"/>
    <property type="match status" value="3"/>
</dbReference>
<proteinExistence type="predicted"/>
<name>Q30RU5_SULDN</name>
<feature type="domain" description="GLUG" evidence="5">
    <location>
        <begin position="689"/>
        <end position="711"/>
    </location>
</feature>
<keyword evidence="2" id="KW-0964">Secreted</keyword>
<dbReference type="HOGENOM" id="CLU_274281_0_0_7"/>
<protein>
    <submittedName>
        <fullName evidence="6">GLUG</fullName>
    </submittedName>
</protein>
<feature type="region of interest" description="Disordered" evidence="4">
    <location>
        <begin position="855"/>
        <end position="884"/>
    </location>
</feature>
<dbReference type="eggNOG" id="COG3210">
    <property type="taxonomic scope" value="Bacteria"/>
</dbReference>
<reference evidence="6 7" key="1">
    <citation type="journal article" date="2008" name="Appl. Environ. Microbiol.">
        <title>Genome of the epsilonproteobacterial chemolithoautotroph Sulfurimonas denitrificans.</title>
        <authorList>
            <person name="Sievert S.M."/>
            <person name="Scott K.M."/>
            <person name="Klotz M.G."/>
            <person name="Chain P.S.G."/>
            <person name="Hauser L.J."/>
            <person name="Hemp J."/>
            <person name="Huegler M."/>
            <person name="Land M."/>
            <person name="Lapidus A."/>
            <person name="Larimer F.W."/>
            <person name="Lucas S."/>
            <person name="Malfatti S.A."/>
            <person name="Meyer F."/>
            <person name="Paulsen I.T."/>
            <person name="Ren Q."/>
            <person name="Simon J."/>
            <person name="Bailey K."/>
            <person name="Diaz E."/>
            <person name="Fitzpatrick K.A."/>
            <person name="Glover B."/>
            <person name="Gwatney N."/>
            <person name="Korajkic A."/>
            <person name="Long A."/>
            <person name="Mobberley J.M."/>
            <person name="Pantry S.N."/>
            <person name="Pazder G."/>
            <person name="Peterson S."/>
            <person name="Quintanilla J.D."/>
            <person name="Sprinkle R."/>
            <person name="Stephens J."/>
            <person name="Thomas P."/>
            <person name="Vaughn R."/>
            <person name="Weber M.J."/>
            <person name="Wooten L.L."/>
        </authorList>
    </citation>
    <scope>NUCLEOTIDE SEQUENCE [LARGE SCALE GENOMIC DNA]</scope>
    <source>
        <strain evidence="7">ATCC 33889 / DSM 1251</strain>
    </source>
</reference>
<dbReference type="STRING" id="326298.Suden_1008"/>
<evidence type="ECO:0000256" key="3">
    <source>
        <dbReference type="ARBA" id="ARBA00022729"/>
    </source>
</evidence>
<sequence>MLFNKSASINTAGLVATTKNISDADFNAGNYNFTGESTASVINMGTINITDGGYASLLANSVRNDGTITAIRGKVTLTGASEATINLNGNSLVNLRVDKGVLDALVENKGAIYADGGEIYLTTNAVNELLKGVVNNTGIIEANSIDGITGKVELFAHGGTVKIGGTITAKDGFVETSGKSLHVEDSTIIKTKEWLIDPDNVIIESSGGDVLTGESVSVTAIQNALSTANIELQATTNITVNENIIWSTDKQLTLSADSINVNKTIENTNTTNGGVYFNAANVRNKVVFGVDGKVIIHNVNQLQWMNQALGGKYELGSNIDASVTSSWNGSKGWIPIFTSEVIYDSEMYEYITNYFGFTGTFNGLGHTISNLTINDTTRYHTGLFGIIDTATVQNVGLVGVNITGYNYVGALVGVNNSSTSIIKNAYTTGLVNGYEWVGGLVGANVNNSTIKNSYATVTVSGTRKVGGLAGYSSSAIINSYASGTVSGTTYVGGLVGLDFIGGTITNAYYDNQANTGTMGDSGYGKTKAQLLALVTDAIWENTIWGTAASQTSGYTTDAITLPFLRSATKFDNTLFNSGFGTALNPYTITNWTQLQNINNSNILTHNYYFNLSNDMGSTTAGYTNSGTGWNPIGDETNKFKGTFDGLNHTISNLYINDSAKDCVGLFGNVDEGTIKNIGVLSVDITGKVYVGGLVGANEGTITNAYATGSVSGNSHIGGLVGSTSGTITNAYATTSVSGTDNLGGLAGSSIGFITNTYATGLITGTTKLGGLVGWSKGTTLTNSFWDMQTTGQPTVGVGNGSSGVAGKTTAELQKFSTFNDAGWDIASDSALAVGTPLLSMNGATPIWKIKTDVAPTQTPVPTPVPTPTPEPIPEPITPPTPQKHNNTGDILTPIINGIQTTVQVPNILVNLLATNAPSVTPSLAMQQANTNLATNFGVQTGSVQITSIAAKGEEANALVTLSEIKEAMGDSTQDVRVPFAYNSIIDLVNGGVHLPEGVDQQFYVTKTPKKKSN</sequence>
<dbReference type="RefSeq" id="WP_011372638.1">
    <property type="nucleotide sequence ID" value="NC_007575.1"/>
</dbReference>
<feature type="domain" description="GLUG" evidence="5">
    <location>
        <begin position="465"/>
        <end position="486"/>
    </location>
</feature>
<evidence type="ECO:0000259" key="5">
    <source>
        <dbReference type="Pfam" id="PF07581"/>
    </source>
</evidence>
<accession>Q30RU5</accession>
<dbReference type="InterPro" id="IPR011050">
    <property type="entry name" value="Pectin_lyase_fold/virulence"/>
</dbReference>
<organism evidence="6 7">
    <name type="scientific">Sulfurimonas denitrificans (strain ATCC 33889 / DSM 1251)</name>
    <name type="common">Thiomicrospira denitrificans (strain ATCC 33889 / DSM 1251)</name>
    <dbReference type="NCBI Taxonomy" id="326298"/>
    <lineage>
        <taxon>Bacteria</taxon>
        <taxon>Pseudomonadati</taxon>
        <taxon>Campylobacterota</taxon>
        <taxon>Epsilonproteobacteria</taxon>
        <taxon>Campylobacterales</taxon>
        <taxon>Sulfurimonadaceae</taxon>
        <taxon>Sulfurimonas</taxon>
    </lineage>
</organism>
<evidence type="ECO:0000313" key="6">
    <source>
        <dbReference type="EMBL" id="ABB44286.1"/>
    </source>
</evidence>